<proteinExistence type="inferred from homology"/>
<name>A0A162L704_9PROT</name>
<sequence>MLKVSALEFQRDLARYQDAAHTQPVVITSHGRENTVLISAEEYHRLKRRDRQVMGPADFTDADIAALEASRPPLSSRLYDDELSD</sequence>
<protein>
    <recommendedName>
        <fullName evidence="2">Antitoxin</fullName>
    </recommendedName>
</protein>
<dbReference type="SUPFAM" id="SSF143120">
    <property type="entry name" value="YefM-like"/>
    <property type="match status" value="1"/>
</dbReference>
<dbReference type="EMBL" id="LPZR01000112">
    <property type="protein sequence ID" value="KYO53552.1"/>
    <property type="molecule type" value="Genomic_DNA"/>
</dbReference>
<dbReference type="InterPro" id="IPR006442">
    <property type="entry name" value="Antitoxin_Phd/YefM"/>
</dbReference>
<reference evidence="3 4" key="1">
    <citation type="submission" date="2015-12" db="EMBL/GenBank/DDBJ databases">
        <title>Genome sequence of Tistrella mobilis MCCC 1A02139.</title>
        <authorList>
            <person name="Lu L."/>
            <person name="Lai Q."/>
            <person name="Shao Z."/>
            <person name="Qian P."/>
        </authorList>
    </citation>
    <scope>NUCLEOTIDE SEQUENCE [LARGE SCALE GENOMIC DNA]</scope>
    <source>
        <strain evidence="3 4">MCCC 1A02139</strain>
    </source>
</reference>
<gene>
    <name evidence="3" type="ORF">AUP44_00470</name>
</gene>
<comment type="function">
    <text evidence="2">Antitoxin component of a type II toxin-antitoxin (TA) system.</text>
</comment>
<dbReference type="NCBIfam" id="TIGR01552">
    <property type="entry name" value="phd_fam"/>
    <property type="match status" value="1"/>
</dbReference>
<dbReference type="Proteomes" id="UP000075787">
    <property type="component" value="Unassembled WGS sequence"/>
</dbReference>
<organism evidence="3 4">
    <name type="scientific">Tistrella mobilis</name>
    <dbReference type="NCBI Taxonomy" id="171437"/>
    <lineage>
        <taxon>Bacteria</taxon>
        <taxon>Pseudomonadati</taxon>
        <taxon>Pseudomonadota</taxon>
        <taxon>Alphaproteobacteria</taxon>
        <taxon>Geminicoccales</taxon>
        <taxon>Geminicoccaceae</taxon>
        <taxon>Tistrella</taxon>
    </lineage>
</organism>
<dbReference type="InterPro" id="IPR036165">
    <property type="entry name" value="YefM-like_sf"/>
</dbReference>
<dbReference type="AlphaFoldDB" id="A0A162L704"/>
<accession>A0A162L704</accession>
<dbReference type="Gene3D" id="3.40.1620.10">
    <property type="entry name" value="YefM-like domain"/>
    <property type="match status" value="1"/>
</dbReference>
<comment type="caution">
    <text evidence="3">The sequence shown here is derived from an EMBL/GenBank/DDBJ whole genome shotgun (WGS) entry which is preliminary data.</text>
</comment>
<dbReference type="GeneID" id="97243129"/>
<evidence type="ECO:0000256" key="2">
    <source>
        <dbReference type="RuleBase" id="RU362080"/>
    </source>
</evidence>
<dbReference type="RefSeq" id="WP_062763581.1">
    <property type="nucleotide sequence ID" value="NZ_CP121045.1"/>
</dbReference>
<evidence type="ECO:0000313" key="4">
    <source>
        <dbReference type="Proteomes" id="UP000075787"/>
    </source>
</evidence>
<dbReference type="OrthoDB" id="165038at2"/>
<evidence type="ECO:0000256" key="1">
    <source>
        <dbReference type="ARBA" id="ARBA00009981"/>
    </source>
</evidence>
<evidence type="ECO:0000313" key="3">
    <source>
        <dbReference type="EMBL" id="KYO53552.1"/>
    </source>
</evidence>
<dbReference type="Pfam" id="PF02604">
    <property type="entry name" value="PhdYeFM_antitox"/>
    <property type="match status" value="1"/>
</dbReference>
<comment type="similarity">
    <text evidence="1 2">Belongs to the phD/YefM antitoxin family.</text>
</comment>